<dbReference type="EMBL" id="FOFA01000008">
    <property type="protein sequence ID" value="SER08068.1"/>
    <property type="molecule type" value="Genomic_DNA"/>
</dbReference>
<dbReference type="OrthoDB" id="5190074at2"/>
<dbReference type="AlphaFoldDB" id="A0A1H9L9T3"/>
<name>A0A1H9L9T3_9ACTN</name>
<organism evidence="1 2">
    <name type="scientific">Microlunatus flavus</name>
    <dbReference type="NCBI Taxonomy" id="1036181"/>
    <lineage>
        <taxon>Bacteria</taxon>
        <taxon>Bacillati</taxon>
        <taxon>Actinomycetota</taxon>
        <taxon>Actinomycetes</taxon>
        <taxon>Propionibacteriales</taxon>
        <taxon>Propionibacteriaceae</taxon>
        <taxon>Microlunatus</taxon>
    </lineage>
</organism>
<dbReference type="RefSeq" id="WP_091184186.1">
    <property type="nucleotide sequence ID" value="NZ_FOFA01000008.1"/>
</dbReference>
<dbReference type="STRING" id="1036181.SAMN05421756_108220"/>
<accession>A0A1H9L9T3</accession>
<gene>
    <name evidence="1" type="ORF">SAMN05421756_108220</name>
</gene>
<sequence>MRSEDVRTLQLAPLWVLSALVGTHTRFAEPDLAVFWDAVVSEGLRAPRATRDLLATLTTDRAGLLLDLELDDRSVVSGLRDVVTVLGPDERVEGYRQALVRVGGAVARARGPYGRSISSEDLGRLLLVAQLLDWSPSSRGTVDAA</sequence>
<evidence type="ECO:0000313" key="2">
    <source>
        <dbReference type="Proteomes" id="UP000198504"/>
    </source>
</evidence>
<keyword evidence="2" id="KW-1185">Reference proteome</keyword>
<evidence type="ECO:0000313" key="1">
    <source>
        <dbReference type="EMBL" id="SER08068.1"/>
    </source>
</evidence>
<protein>
    <submittedName>
        <fullName evidence="1">Uncharacterized protein</fullName>
    </submittedName>
</protein>
<proteinExistence type="predicted"/>
<reference evidence="2" key="1">
    <citation type="submission" date="2016-10" db="EMBL/GenBank/DDBJ databases">
        <authorList>
            <person name="Varghese N."/>
            <person name="Submissions S."/>
        </authorList>
    </citation>
    <scope>NUCLEOTIDE SEQUENCE [LARGE SCALE GENOMIC DNA]</scope>
    <source>
        <strain evidence="2">CGMCC 4.6856</strain>
    </source>
</reference>
<dbReference type="Proteomes" id="UP000198504">
    <property type="component" value="Unassembled WGS sequence"/>
</dbReference>